<proteinExistence type="predicted"/>
<dbReference type="EMBL" id="JAQQDW010000006">
    <property type="protein sequence ID" value="MFM0102795.1"/>
    <property type="molecule type" value="Genomic_DNA"/>
</dbReference>
<dbReference type="Proteomes" id="UP001629235">
    <property type="component" value="Unassembled WGS sequence"/>
</dbReference>
<organism evidence="1 2">
    <name type="scientific">Paraburkholderia rhynchosiae</name>
    <dbReference type="NCBI Taxonomy" id="487049"/>
    <lineage>
        <taxon>Bacteria</taxon>
        <taxon>Pseudomonadati</taxon>
        <taxon>Pseudomonadota</taxon>
        <taxon>Betaproteobacteria</taxon>
        <taxon>Burkholderiales</taxon>
        <taxon>Burkholderiaceae</taxon>
        <taxon>Paraburkholderia</taxon>
    </lineage>
</organism>
<protein>
    <submittedName>
        <fullName evidence="1">Uncharacterized protein</fullName>
    </submittedName>
</protein>
<keyword evidence="2" id="KW-1185">Reference proteome</keyword>
<evidence type="ECO:0000313" key="2">
    <source>
        <dbReference type="Proteomes" id="UP001629235"/>
    </source>
</evidence>
<evidence type="ECO:0000313" key="1">
    <source>
        <dbReference type="EMBL" id="MFM0102795.1"/>
    </source>
</evidence>
<accession>A0ACC7N7R0</accession>
<name>A0ACC7N7R0_9BURK</name>
<gene>
    <name evidence="1" type="ORF">PQR01_04680</name>
</gene>
<comment type="caution">
    <text evidence="1">The sequence shown here is derived from an EMBL/GenBank/DDBJ whole genome shotgun (WGS) entry which is preliminary data.</text>
</comment>
<sequence>MKDPAWLRAASQLSRNAQRDVAAYQGAKDPKAYIRDRPGKSFVRRHPSDVQVLDNHRLVLAAEPSRELVHEIRSDVRDAWAPLPRIQPSSSIDDGENDSSPACLQWPNVTPLCRSTGL</sequence>
<reference evidence="1 2" key="1">
    <citation type="journal article" date="2024" name="Chem. Sci.">
        <title>Discovery of megapolipeptins by genome mining of a Burkholderiales bacteria collection.</title>
        <authorList>
            <person name="Paulo B.S."/>
            <person name="Recchia M.J.J."/>
            <person name="Lee S."/>
            <person name="Fergusson C.H."/>
            <person name="Romanowski S.B."/>
            <person name="Hernandez A."/>
            <person name="Krull N."/>
            <person name="Liu D.Y."/>
            <person name="Cavanagh H."/>
            <person name="Bos A."/>
            <person name="Gray C.A."/>
            <person name="Murphy B.T."/>
            <person name="Linington R.G."/>
            <person name="Eustaquio A.S."/>
        </authorList>
    </citation>
    <scope>NUCLEOTIDE SEQUENCE [LARGE SCALE GENOMIC DNA]</scope>
    <source>
        <strain evidence="1 2">RL18-126-BIB-B</strain>
    </source>
</reference>